<proteinExistence type="predicted"/>
<evidence type="ECO:0000313" key="5">
    <source>
        <dbReference type="Proteomes" id="UP000816034"/>
    </source>
</evidence>
<accession>A0AA88GJ11</accession>
<dbReference type="Pfam" id="PF13475">
    <property type="entry name" value="DUF4116"/>
    <property type="match status" value="1"/>
</dbReference>
<feature type="domain" description="DUF4116" evidence="3">
    <location>
        <begin position="527"/>
        <end position="576"/>
    </location>
</feature>
<feature type="compositionally biased region" description="Basic residues" evidence="1">
    <location>
        <begin position="840"/>
        <end position="853"/>
    </location>
</feature>
<evidence type="ECO:0008006" key="6">
    <source>
        <dbReference type="Google" id="ProtNLM"/>
    </source>
</evidence>
<evidence type="ECO:0000256" key="1">
    <source>
        <dbReference type="SAM" id="MobiDB-lite"/>
    </source>
</evidence>
<reference evidence="4 5" key="1">
    <citation type="journal article" date="2018" name="BMC Genomics">
        <title>The genome of Naegleria lovaniensis, the basis for a comparative approach to unravel pathogenicity factors of the human pathogenic amoeba N. fowleri.</title>
        <authorList>
            <person name="Liechti N."/>
            <person name="Schurch N."/>
            <person name="Bruggmann R."/>
            <person name="Wittwer M."/>
        </authorList>
    </citation>
    <scope>NUCLEOTIDE SEQUENCE [LARGE SCALE GENOMIC DNA]</scope>
    <source>
        <strain evidence="4 5">ATCC 30569</strain>
    </source>
</reference>
<comment type="caution">
    <text evidence="4">The sequence shown here is derived from an EMBL/GenBank/DDBJ whole genome shotgun (WGS) entry which is preliminary data.</text>
</comment>
<feature type="compositionally biased region" description="Polar residues" evidence="1">
    <location>
        <begin position="771"/>
        <end position="784"/>
    </location>
</feature>
<evidence type="ECO:0000313" key="4">
    <source>
        <dbReference type="EMBL" id="KAG2375046.1"/>
    </source>
</evidence>
<feature type="compositionally biased region" description="Polar residues" evidence="1">
    <location>
        <begin position="821"/>
        <end position="839"/>
    </location>
</feature>
<dbReference type="AlphaFoldDB" id="A0AA88GJ11"/>
<feature type="domain" description="F-box" evidence="2">
    <location>
        <begin position="8"/>
        <end position="42"/>
    </location>
</feature>
<feature type="compositionally biased region" description="Basic and acidic residues" evidence="1">
    <location>
        <begin position="854"/>
        <end position="864"/>
    </location>
</feature>
<keyword evidence="5" id="KW-1185">Reference proteome</keyword>
<feature type="compositionally biased region" description="Polar residues" evidence="1">
    <location>
        <begin position="791"/>
        <end position="814"/>
    </location>
</feature>
<dbReference type="Proteomes" id="UP000816034">
    <property type="component" value="Unassembled WGS sequence"/>
</dbReference>
<dbReference type="Pfam" id="PF00646">
    <property type="entry name" value="F-box"/>
    <property type="match status" value="1"/>
</dbReference>
<dbReference type="GeneID" id="68102504"/>
<evidence type="ECO:0000259" key="3">
    <source>
        <dbReference type="Pfam" id="PF13475"/>
    </source>
</evidence>
<evidence type="ECO:0000259" key="2">
    <source>
        <dbReference type="Pfam" id="PF00646"/>
    </source>
</evidence>
<dbReference type="InterPro" id="IPR001810">
    <property type="entry name" value="F-box_dom"/>
</dbReference>
<dbReference type="CDD" id="cd09917">
    <property type="entry name" value="F-box_SF"/>
    <property type="match status" value="1"/>
</dbReference>
<protein>
    <recommendedName>
        <fullName evidence="6">F-box domain-containing protein</fullName>
    </recommendedName>
</protein>
<dbReference type="RefSeq" id="XP_044544220.1">
    <property type="nucleotide sequence ID" value="XM_044685552.1"/>
</dbReference>
<feature type="region of interest" description="Disordered" evidence="1">
    <location>
        <begin position="771"/>
        <end position="864"/>
    </location>
</feature>
<dbReference type="InterPro" id="IPR025197">
    <property type="entry name" value="DUF4116"/>
</dbReference>
<sequence>MVTSHHHHLPPEIFAEIISFGDLYDYSNMRQLSKAMNELCLKFMPLDVACKKAYLDQFTDSEFHQLNPSVKYHRSFLKNLLCGQPRKISLLLDEMVSRNHHSGCRLTREDFDFFVYYAIICKIMKKDASPTFSRSLLMSILPYSYRLESTSSSWDVTQIVQKIPDSLSSIAEQLDSRLVSTLTFRQQLLEYSKLIRPLKEWSTKSEKDILSMLTLPSTPMLCKLWFFSLPVLTFHLLENKSLSKTIFEQHLEQEDRTHELLFLHHFQKSQWFGSESDFFHSRFVMKSVIVKKPELFSKLPNSIQNDLLVALPAMKTDYKLFQYLKDEMKKDEQILTLILSSIKSSEFLEFVRKHTTTESQFLSIRNVISNSFKIIDHSITDKTLTNYELLEHASSEIKENEKLLLKCLELFRTCHGYSFLSIRTNHEGAKHCAKLETFYEHHLNKDVLFSRRVVEAWLKISFPNYLKNNFTKFGNDLELIKMALKHGEYGVLRQLPPEMQQNSSLASYLVETKPELFPLVYKLVQNDKETVKKAIDFNPYFFELASEEIRSDVSFVLDYITRNKKFGILKHASKHLLSDTKAMMKLVPIFLQQKSGSLCYFPSHVFSDLEFMSYVIQSDPRYARYLSPFVTNDFLIKLYVKVFSEIRYQDCSVKLHIFWQVLPYNLTQKSFFMEFIPTYPQLIISSPFRSDKEVCEVVIKTDPQYVIFCSIDVVLSEKRFVDLFLQHMKSTLANVYRQTISSTASCVNHASAYTPFYLPFASVVLEPVKTSQHTTRGNKQQGSKQAKPPLSTLNSGIHSSSTTSTPEKSASFSKSFVEVARTSSVDKNSKQDVVSSNKQNRSKVAKKSSSKRGTKIDLDTLRKL</sequence>
<gene>
    <name evidence="4" type="ORF">C9374_010050</name>
</gene>
<name>A0AA88GJ11_NAELO</name>
<organism evidence="4 5">
    <name type="scientific">Naegleria lovaniensis</name>
    <name type="common">Amoeba</name>
    <dbReference type="NCBI Taxonomy" id="51637"/>
    <lineage>
        <taxon>Eukaryota</taxon>
        <taxon>Discoba</taxon>
        <taxon>Heterolobosea</taxon>
        <taxon>Tetramitia</taxon>
        <taxon>Eutetramitia</taxon>
        <taxon>Vahlkampfiidae</taxon>
        <taxon>Naegleria</taxon>
    </lineage>
</organism>
<dbReference type="EMBL" id="PYSW02000040">
    <property type="protein sequence ID" value="KAG2375046.1"/>
    <property type="molecule type" value="Genomic_DNA"/>
</dbReference>